<sequence>MIQSEALATAAEFVLSMLAQSEYGLLGAVLVSLVFMGVRAGRPHLALGAAVVFAVLMAQA</sequence>
<name>A0ABY6E1S9_9ACTN</name>
<reference evidence="2" key="1">
    <citation type="submission" date="2022-10" db="EMBL/GenBank/DDBJ databases">
        <authorList>
            <person name="Mo P."/>
        </authorList>
    </citation>
    <scope>NUCLEOTIDE SEQUENCE</scope>
    <source>
        <strain evidence="2">HUAS 13-4</strain>
    </source>
</reference>
<dbReference type="Proteomes" id="UP001061298">
    <property type="component" value="Chromosome"/>
</dbReference>
<proteinExistence type="predicted"/>
<evidence type="ECO:0000313" key="3">
    <source>
        <dbReference type="Proteomes" id="UP001061298"/>
    </source>
</evidence>
<keyword evidence="3" id="KW-1185">Reference proteome</keyword>
<keyword evidence="1" id="KW-0812">Transmembrane</keyword>
<evidence type="ECO:0008006" key="4">
    <source>
        <dbReference type="Google" id="ProtNLM"/>
    </source>
</evidence>
<dbReference type="RefSeq" id="WP_200421022.1">
    <property type="nucleotide sequence ID" value="NZ_CP106793.1"/>
</dbReference>
<dbReference type="EMBL" id="CP106793">
    <property type="protein sequence ID" value="UXY20615.1"/>
    <property type="molecule type" value="Genomic_DNA"/>
</dbReference>
<protein>
    <recommendedName>
        <fullName evidence="4">Branched-chain amino acid ABC transporter permease</fullName>
    </recommendedName>
</protein>
<feature type="transmembrane region" description="Helical" evidence="1">
    <location>
        <begin position="23"/>
        <end position="41"/>
    </location>
</feature>
<gene>
    <name evidence="2" type="ORF">N8I84_19250</name>
</gene>
<evidence type="ECO:0000313" key="2">
    <source>
        <dbReference type="EMBL" id="UXY20615.1"/>
    </source>
</evidence>
<keyword evidence="1" id="KW-1133">Transmembrane helix</keyword>
<organism evidence="2 3">
    <name type="scientific">Streptomyces cynarae</name>
    <dbReference type="NCBI Taxonomy" id="2981134"/>
    <lineage>
        <taxon>Bacteria</taxon>
        <taxon>Bacillati</taxon>
        <taxon>Actinomycetota</taxon>
        <taxon>Actinomycetes</taxon>
        <taxon>Kitasatosporales</taxon>
        <taxon>Streptomycetaceae</taxon>
        <taxon>Streptomyces</taxon>
    </lineage>
</organism>
<accession>A0ABY6E1S9</accession>
<evidence type="ECO:0000256" key="1">
    <source>
        <dbReference type="SAM" id="Phobius"/>
    </source>
</evidence>
<keyword evidence="1" id="KW-0472">Membrane</keyword>